<accession>A0A067SQT1</accession>
<feature type="region of interest" description="Disordered" evidence="1">
    <location>
        <begin position="245"/>
        <end position="267"/>
    </location>
</feature>
<evidence type="ECO:0000313" key="3">
    <source>
        <dbReference type="EMBL" id="KDR73310.1"/>
    </source>
</evidence>
<dbReference type="Proteomes" id="UP000027222">
    <property type="component" value="Unassembled WGS sequence"/>
</dbReference>
<keyword evidence="2" id="KW-0812">Transmembrane</keyword>
<keyword evidence="4" id="KW-1185">Reference proteome</keyword>
<evidence type="ECO:0000256" key="2">
    <source>
        <dbReference type="SAM" id="Phobius"/>
    </source>
</evidence>
<gene>
    <name evidence="3" type="ORF">GALMADRAFT_72785</name>
</gene>
<dbReference type="HOGENOM" id="CLU_022883_6_1_1"/>
<dbReference type="OrthoDB" id="9451547at2759"/>
<reference evidence="4" key="1">
    <citation type="journal article" date="2014" name="Proc. Natl. Acad. Sci. U.S.A.">
        <title>Extensive sampling of basidiomycete genomes demonstrates inadequacy of the white-rot/brown-rot paradigm for wood decay fungi.</title>
        <authorList>
            <person name="Riley R."/>
            <person name="Salamov A.A."/>
            <person name="Brown D.W."/>
            <person name="Nagy L.G."/>
            <person name="Floudas D."/>
            <person name="Held B.W."/>
            <person name="Levasseur A."/>
            <person name="Lombard V."/>
            <person name="Morin E."/>
            <person name="Otillar R."/>
            <person name="Lindquist E.A."/>
            <person name="Sun H."/>
            <person name="LaButti K.M."/>
            <person name="Schmutz J."/>
            <person name="Jabbour D."/>
            <person name="Luo H."/>
            <person name="Baker S.E."/>
            <person name="Pisabarro A.G."/>
            <person name="Walton J.D."/>
            <person name="Blanchette R.A."/>
            <person name="Henrissat B."/>
            <person name="Martin F."/>
            <person name="Cullen D."/>
            <person name="Hibbett D.S."/>
            <person name="Grigoriev I.V."/>
        </authorList>
    </citation>
    <scope>NUCLEOTIDE SEQUENCE [LARGE SCALE GENOMIC DNA]</scope>
    <source>
        <strain evidence="4">CBS 339.88</strain>
    </source>
</reference>
<protein>
    <submittedName>
        <fullName evidence="3">Uncharacterized protein</fullName>
    </submittedName>
</protein>
<dbReference type="EMBL" id="KL142386">
    <property type="protein sequence ID" value="KDR73310.1"/>
    <property type="molecule type" value="Genomic_DNA"/>
</dbReference>
<feature type="transmembrane region" description="Helical" evidence="2">
    <location>
        <begin position="421"/>
        <end position="447"/>
    </location>
</feature>
<organism evidence="3 4">
    <name type="scientific">Galerina marginata (strain CBS 339.88)</name>
    <dbReference type="NCBI Taxonomy" id="685588"/>
    <lineage>
        <taxon>Eukaryota</taxon>
        <taxon>Fungi</taxon>
        <taxon>Dikarya</taxon>
        <taxon>Basidiomycota</taxon>
        <taxon>Agaricomycotina</taxon>
        <taxon>Agaricomycetes</taxon>
        <taxon>Agaricomycetidae</taxon>
        <taxon>Agaricales</taxon>
        <taxon>Agaricineae</taxon>
        <taxon>Strophariaceae</taxon>
        <taxon>Galerina</taxon>
    </lineage>
</organism>
<keyword evidence="2" id="KW-1133">Transmembrane helix</keyword>
<keyword evidence="2" id="KW-0472">Membrane</keyword>
<sequence length="467" mass="53027">MIYLLQGLIDTNAAPLSSTFFPRTVDISPSSHQDCVCPGIRSRWDIMWSCFATILACSWASVHPNIPGPNERWWRNPLRRLELMFWSIISPELIIFWASRQWLSARHLAQKYSEDGWTITHGFFIQMGGFTLYDGEKSLGVLGPVKLHTLLRKKRITMPHVKEEEIKDRSKTDGLSKALVIVQTTWFIAHCVERMVRGLAITELELVTVAFAALNIIMYAFWRSKPFDVHTTIPVYLIQSDSTNAPASVNSTEERRLNSPESSPALASPRTGIFRVFSRPNLWNLIHGAWHIACSLLFDWPIRGIFALIRRIGEIWGNDMTGEGHTRTFSVYSASEIIQSRAYGCLMWALPFVGILFGTIHCVGWNFSFPSDRECNFWRFCSATITIVPGVGLVEMIIGKLDIEEEGGFDSFLLSQPSEVGLMLTIVMLPLYLFARLAILVQALMLLRNPQIEALMTVEWTSFIPHI</sequence>
<evidence type="ECO:0000256" key="1">
    <source>
        <dbReference type="SAM" id="MobiDB-lite"/>
    </source>
</evidence>
<evidence type="ECO:0000313" key="4">
    <source>
        <dbReference type="Proteomes" id="UP000027222"/>
    </source>
</evidence>
<feature type="transmembrane region" description="Helical" evidence="2">
    <location>
        <begin position="377"/>
        <end position="401"/>
    </location>
</feature>
<name>A0A067SQT1_GALM3</name>
<dbReference type="PANTHER" id="PTHR35043:SF7">
    <property type="entry name" value="TRANSCRIPTION FACTOR DOMAIN-CONTAINING PROTEIN"/>
    <property type="match status" value="1"/>
</dbReference>
<dbReference type="STRING" id="685588.A0A067SQT1"/>
<dbReference type="AlphaFoldDB" id="A0A067SQT1"/>
<dbReference type="PANTHER" id="PTHR35043">
    <property type="entry name" value="TRANSCRIPTION FACTOR DOMAIN-CONTAINING PROTEIN"/>
    <property type="match status" value="1"/>
</dbReference>
<feature type="transmembrane region" description="Helical" evidence="2">
    <location>
        <begin position="346"/>
        <end position="365"/>
    </location>
</feature>
<proteinExistence type="predicted"/>